<accession>A0A1T5F579</accession>
<protein>
    <submittedName>
        <fullName evidence="2">HTH-type transcriptional regulator / antitoxin HigA</fullName>
    </submittedName>
</protein>
<dbReference type="GO" id="GO:0001046">
    <property type="term" value="F:core promoter sequence-specific DNA binding"/>
    <property type="evidence" value="ECO:0007669"/>
    <property type="project" value="TreeGrafter"/>
</dbReference>
<dbReference type="InterPro" id="IPR001387">
    <property type="entry name" value="Cro/C1-type_HTH"/>
</dbReference>
<organism evidence="2 3">
    <name type="scientific">Alkalitalea saponilacus</name>
    <dbReference type="NCBI Taxonomy" id="889453"/>
    <lineage>
        <taxon>Bacteria</taxon>
        <taxon>Pseudomonadati</taxon>
        <taxon>Bacteroidota</taxon>
        <taxon>Bacteroidia</taxon>
        <taxon>Marinilabiliales</taxon>
        <taxon>Marinilabiliaceae</taxon>
        <taxon>Alkalitalea</taxon>
    </lineage>
</organism>
<name>A0A1T5F579_9BACT</name>
<dbReference type="Gene3D" id="1.10.260.40">
    <property type="entry name" value="lambda repressor-like DNA-binding domains"/>
    <property type="match status" value="1"/>
</dbReference>
<feature type="domain" description="HTH cro/C1-type" evidence="1">
    <location>
        <begin position="66"/>
        <end position="119"/>
    </location>
</feature>
<evidence type="ECO:0000259" key="1">
    <source>
        <dbReference type="PROSITE" id="PS50943"/>
    </source>
</evidence>
<sequence>MKTKILKTEQEYNEACERIYTLINSNENAIEPDSPEGEEMELLSLLVEKYEQEHYPVAAPNPVEAIKFRMEQMNLKQADVAPLFGGKTRVSEVLHGKRPLTLKMITLLNRYLGIPLESLVYGNREVKLDPEKREKLLKIESIKEYFTGSRTAMI</sequence>
<dbReference type="SUPFAM" id="SSF47413">
    <property type="entry name" value="lambda repressor-like DNA-binding domains"/>
    <property type="match status" value="1"/>
</dbReference>
<dbReference type="PANTHER" id="PTHR40455:SF1">
    <property type="entry name" value="ANTITOXIN HIGA"/>
    <property type="match status" value="1"/>
</dbReference>
<evidence type="ECO:0000313" key="3">
    <source>
        <dbReference type="Proteomes" id="UP000191055"/>
    </source>
</evidence>
<dbReference type="Proteomes" id="UP000191055">
    <property type="component" value="Unassembled WGS sequence"/>
</dbReference>
<reference evidence="2 3" key="1">
    <citation type="submission" date="2017-02" db="EMBL/GenBank/DDBJ databases">
        <authorList>
            <person name="Peterson S.W."/>
        </authorList>
    </citation>
    <scope>NUCLEOTIDE SEQUENCE [LARGE SCALE GENOMIC DNA]</scope>
    <source>
        <strain evidence="2 3">DSM 24412</strain>
    </source>
</reference>
<dbReference type="PANTHER" id="PTHR40455">
    <property type="entry name" value="ANTITOXIN HIGA"/>
    <property type="match status" value="1"/>
</dbReference>
<dbReference type="EMBL" id="FUYV01000007">
    <property type="protein sequence ID" value="SKB91357.1"/>
    <property type="molecule type" value="Genomic_DNA"/>
</dbReference>
<dbReference type="InterPro" id="IPR010982">
    <property type="entry name" value="Lambda_DNA-bd_dom_sf"/>
</dbReference>
<dbReference type="Pfam" id="PF01381">
    <property type="entry name" value="HTH_3"/>
    <property type="match status" value="1"/>
</dbReference>
<dbReference type="GO" id="GO:0006355">
    <property type="term" value="P:regulation of DNA-templated transcription"/>
    <property type="evidence" value="ECO:0007669"/>
    <property type="project" value="InterPro"/>
</dbReference>
<dbReference type="CDD" id="cd00093">
    <property type="entry name" value="HTH_XRE"/>
    <property type="match status" value="1"/>
</dbReference>
<dbReference type="STRING" id="889453.SAMN03080601_01484"/>
<dbReference type="AlphaFoldDB" id="A0A1T5F579"/>
<dbReference type="InterPro" id="IPR039060">
    <property type="entry name" value="Antitox_HigA"/>
</dbReference>
<keyword evidence="3" id="KW-1185">Reference proteome</keyword>
<dbReference type="RefSeq" id="WP_198314175.1">
    <property type="nucleotide sequence ID" value="NZ_CP021904.1"/>
</dbReference>
<evidence type="ECO:0000313" key="2">
    <source>
        <dbReference type="EMBL" id="SKB91357.1"/>
    </source>
</evidence>
<proteinExistence type="predicted"/>
<gene>
    <name evidence="2" type="ORF">SAMN03080601_01484</name>
</gene>
<dbReference type="PROSITE" id="PS50943">
    <property type="entry name" value="HTH_CROC1"/>
    <property type="match status" value="1"/>
</dbReference>